<keyword evidence="2" id="KW-1185">Reference proteome</keyword>
<organism evidence="1 2">
    <name type="scientific">Kocuria rhizophila</name>
    <dbReference type="NCBI Taxonomy" id="72000"/>
    <lineage>
        <taxon>Bacteria</taxon>
        <taxon>Bacillati</taxon>
        <taxon>Actinomycetota</taxon>
        <taxon>Actinomycetes</taxon>
        <taxon>Micrococcales</taxon>
        <taxon>Micrococcaceae</taxon>
        <taxon>Kocuria</taxon>
    </lineage>
</organism>
<comment type="caution">
    <text evidence="1">The sequence shown here is derived from an EMBL/GenBank/DDBJ whole genome shotgun (WGS) entry which is preliminary data.</text>
</comment>
<evidence type="ECO:0008006" key="3">
    <source>
        <dbReference type="Google" id="ProtNLM"/>
    </source>
</evidence>
<evidence type="ECO:0000313" key="1">
    <source>
        <dbReference type="EMBL" id="TFI01301.1"/>
    </source>
</evidence>
<dbReference type="EMBL" id="SPNK01000006">
    <property type="protein sequence ID" value="TFI01301.1"/>
    <property type="molecule type" value="Genomic_DNA"/>
</dbReference>
<sequence length="176" mass="19780">MARYELHSHVFVDESKVGGYYVVASAVATGDVNRVRKAVRSLALPGQKRIHFTDERDDRRKKLLKEFSALDLVANVYVARGLRDKEARPLCLVALARDVAASGADHLCVEKDESSYAHDKKIIGQALQSSESGPRYDFPRAQKSHCSGCPTPWRGAIRSVATGRGWPLRWWLTWWS</sequence>
<dbReference type="AlphaFoldDB" id="A0AAX2SE47"/>
<gene>
    <name evidence="1" type="ORF">E4P33_06980</name>
</gene>
<dbReference type="RefSeq" id="WP_135010614.1">
    <property type="nucleotide sequence ID" value="NZ_JAYEXM010000001.1"/>
</dbReference>
<proteinExistence type="predicted"/>
<reference evidence="1 2" key="1">
    <citation type="submission" date="2019-03" db="EMBL/GenBank/DDBJ databases">
        <title>Genome Sequencing and Assembly of Various Microbes Isolated from Alder Root Nodule.</title>
        <authorList>
            <person name="Swanson E."/>
            <person name="Sevigny J.L."/>
            <person name="Pesce C."/>
            <person name="Davis I."/>
            <person name="Kleiner V."/>
            <person name="Tisa L."/>
        </authorList>
    </citation>
    <scope>NUCLEOTIDE SEQUENCE [LARGE SCALE GENOMIC DNA]</scope>
    <source>
        <strain evidence="1 2">4R-31</strain>
    </source>
</reference>
<dbReference type="Proteomes" id="UP000298017">
    <property type="component" value="Unassembled WGS sequence"/>
</dbReference>
<evidence type="ECO:0000313" key="2">
    <source>
        <dbReference type="Proteomes" id="UP000298017"/>
    </source>
</evidence>
<protein>
    <recommendedName>
        <fullName evidence="3">DUF3800 domain-containing protein</fullName>
    </recommendedName>
</protein>
<accession>A0AAX2SE47</accession>
<name>A0AAX2SE47_KOCRH</name>